<dbReference type="Proteomes" id="UP000600101">
    <property type="component" value="Unassembled WGS sequence"/>
</dbReference>
<dbReference type="PANTHER" id="PTHR43762:SF1">
    <property type="entry name" value="D-ARABINONO-1,4-LACTONE OXIDASE"/>
    <property type="match status" value="1"/>
</dbReference>
<dbReference type="EMBL" id="JACOMF010000004">
    <property type="protein sequence ID" value="MBC4014690.1"/>
    <property type="molecule type" value="Genomic_DNA"/>
</dbReference>
<keyword evidence="2" id="KW-0560">Oxidoreductase</keyword>
<dbReference type="InterPro" id="IPR016166">
    <property type="entry name" value="FAD-bd_PCMH"/>
</dbReference>
<organism evidence="4 5">
    <name type="scientific">Siccirubricoccus deserti</name>
    <dbReference type="NCBI Taxonomy" id="2013562"/>
    <lineage>
        <taxon>Bacteria</taxon>
        <taxon>Pseudomonadati</taxon>
        <taxon>Pseudomonadota</taxon>
        <taxon>Alphaproteobacteria</taxon>
        <taxon>Acetobacterales</taxon>
        <taxon>Roseomonadaceae</taxon>
        <taxon>Siccirubricoccus</taxon>
    </lineage>
</organism>
<name>A0A9X0QVK7_9PROT</name>
<keyword evidence="5" id="KW-1185">Reference proteome</keyword>
<dbReference type="Pfam" id="PF04030">
    <property type="entry name" value="ALO"/>
    <property type="match status" value="1"/>
</dbReference>
<dbReference type="InterPro" id="IPR036318">
    <property type="entry name" value="FAD-bd_PCMH-like_sf"/>
</dbReference>
<keyword evidence="1" id="KW-0274">FAD</keyword>
<comment type="caution">
    <text evidence="4">The sequence shown here is derived from an EMBL/GenBank/DDBJ whole genome shotgun (WGS) entry which is preliminary data.</text>
</comment>
<evidence type="ECO:0000256" key="1">
    <source>
        <dbReference type="ARBA" id="ARBA00022827"/>
    </source>
</evidence>
<dbReference type="AlphaFoldDB" id="A0A9X0QVK7"/>
<dbReference type="InterPro" id="IPR016169">
    <property type="entry name" value="FAD-bd_PCMH_sub2"/>
</dbReference>
<protein>
    <submittedName>
        <fullName evidence="4">FAD-binding oxidoreductase</fullName>
    </submittedName>
</protein>
<dbReference type="InterPro" id="IPR010031">
    <property type="entry name" value="FAD_lactone_oxidase-like"/>
</dbReference>
<feature type="domain" description="FAD-binding PCMH-type" evidence="3">
    <location>
        <begin position="33"/>
        <end position="204"/>
    </location>
</feature>
<dbReference type="InterPro" id="IPR006094">
    <property type="entry name" value="Oxid_FAD_bind_N"/>
</dbReference>
<dbReference type="RefSeq" id="WP_186769463.1">
    <property type="nucleotide sequence ID" value="NZ_JACOMF010000004.1"/>
</dbReference>
<dbReference type="PANTHER" id="PTHR43762">
    <property type="entry name" value="L-GULONOLACTONE OXIDASE"/>
    <property type="match status" value="1"/>
</dbReference>
<evidence type="ECO:0000259" key="3">
    <source>
        <dbReference type="PROSITE" id="PS51387"/>
    </source>
</evidence>
<dbReference type="PROSITE" id="PS51387">
    <property type="entry name" value="FAD_PCMH"/>
    <property type="match status" value="1"/>
</dbReference>
<evidence type="ECO:0000313" key="4">
    <source>
        <dbReference type="EMBL" id="MBC4014690.1"/>
    </source>
</evidence>
<reference evidence="4" key="1">
    <citation type="submission" date="2020-08" db="EMBL/GenBank/DDBJ databases">
        <authorList>
            <person name="Hu Y."/>
            <person name="Nguyen S.V."/>
            <person name="Li F."/>
            <person name="Fanning S."/>
        </authorList>
    </citation>
    <scope>NUCLEOTIDE SEQUENCE</scope>
    <source>
        <strain evidence="4">SYSU D8009</strain>
    </source>
</reference>
<dbReference type="GO" id="GO:0003885">
    <property type="term" value="F:D-arabinono-1,4-lactone oxidase activity"/>
    <property type="evidence" value="ECO:0007669"/>
    <property type="project" value="InterPro"/>
</dbReference>
<dbReference type="GO" id="GO:0071949">
    <property type="term" value="F:FAD binding"/>
    <property type="evidence" value="ECO:0007669"/>
    <property type="project" value="InterPro"/>
</dbReference>
<proteinExistence type="predicted"/>
<evidence type="ECO:0000256" key="2">
    <source>
        <dbReference type="ARBA" id="ARBA00023002"/>
    </source>
</evidence>
<sequence>MPDTMSAPEAEAVPAEALRGRGWKQAALQPWGRNTTAPCIAARPERMRELWAALDVPEGRALLARGAGRSYGDACLNPGGAMVLTERLDRILHFDSATGLVVAEPGVTFADLLTVFLPRGFVAPVSPGTAFVTLGGALANDVHGKNHHLAGSIGEHVAWFELLLPDSRHLRVSAESDPELFRATIGGIGLTGIITAVCLRLVPVPSNALVVRRTRMPDLDHFLAGFAAAAEASYSVGWIDALATGATLGRGVLEVAEPSESPVAEPSPRSRSFPIDAPEVLLNGATVRAFNELYWRRAPMEGRQQVLPYRRFFYPLDTIHGWNRMYGKRGFHQFQCVLPFGPGEMALRRLLETISASGNASFLAVLKVMGREGVGYLSFGKPGYSLALDIPARAESPALFATLERITRDAGGRIYLAKDSLLSAEGFAEMYPEAHRLQAVRARVDPDGALSSGMSRRFGLG</sequence>
<dbReference type="SUPFAM" id="SSF56176">
    <property type="entry name" value="FAD-binding/transporter-associated domain-like"/>
    <property type="match status" value="1"/>
</dbReference>
<dbReference type="InterPro" id="IPR007173">
    <property type="entry name" value="ALO_C"/>
</dbReference>
<dbReference type="Gene3D" id="3.30.465.10">
    <property type="match status" value="1"/>
</dbReference>
<evidence type="ECO:0000313" key="5">
    <source>
        <dbReference type="Proteomes" id="UP000600101"/>
    </source>
</evidence>
<dbReference type="Pfam" id="PF01565">
    <property type="entry name" value="FAD_binding_4"/>
    <property type="match status" value="1"/>
</dbReference>
<gene>
    <name evidence="4" type="ORF">H7965_05070</name>
</gene>
<keyword evidence="1" id="KW-0285">Flavoprotein</keyword>
<accession>A0A9X0QVK7</accession>
<dbReference type="GO" id="GO:0016020">
    <property type="term" value="C:membrane"/>
    <property type="evidence" value="ECO:0007669"/>
    <property type="project" value="InterPro"/>
</dbReference>